<dbReference type="EMBL" id="JACAZF010000004">
    <property type="protein sequence ID" value="KAF7306684.1"/>
    <property type="molecule type" value="Genomic_DNA"/>
</dbReference>
<dbReference type="Gene3D" id="1.10.287.810">
    <property type="entry name" value="Mitochondrial import inner membrane translocase subunit tim13 like domains"/>
    <property type="match status" value="1"/>
</dbReference>
<keyword evidence="4 5" id="KW-0811">Translocation</keyword>
<comment type="similarity">
    <text evidence="1 5">Belongs to the small Tim family.</text>
</comment>
<dbReference type="Proteomes" id="UP000636479">
    <property type="component" value="Unassembled WGS sequence"/>
</dbReference>
<keyword evidence="5" id="KW-1015">Disulfide bond</keyword>
<reference evidence="7" key="1">
    <citation type="submission" date="2020-05" db="EMBL/GenBank/DDBJ databases">
        <title>Mycena genomes resolve the evolution of fungal bioluminescence.</title>
        <authorList>
            <person name="Tsai I.J."/>
        </authorList>
    </citation>
    <scope>NUCLEOTIDE SEQUENCE</scope>
    <source>
        <strain evidence="7">171206Taipei</strain>
    </source>
</reference>
<dbReference type="OrthoDB" id="344165at2759"/>
<evidence type="ECO:0000313" key="8">
    <source>
        <dbReference type="Proteomes" id="UP000636479"/>
    </source>
</evidence>
<dbReference type="InterPro" id="IPR035427">
    <property type="entry name" value="Tim10-like_dom_sf"/>
</dbReference>
<comment type="subunit">
    <text evidence="5">Heterohexamer.</text>
</comment>
<dbReference type="InterPro" id="IPR004217">
    <property type="entry name" value="Tim10-like"/>
</dbReference>
<accession>A0A8H6WBT9</accession>
<keyword evidence="2 5" id="KW-0999">Mitochondrion inner membrane</keyword>
<evidence type="ECO:0000256" key="4">
    <source>
        <dbReference type="ARBA" id="ARBA00023010"/>
    </source>
</evidence>
<evidence type="ECO:0000259" key="6">
    <source>
        <dbReference type="Pfam" id="PF02953"/>
    </source>
</evidence>
<dbReference type="GeneID" id="59343927"/>
<proteinExistence type="inferred from homology"/>
<evidence type="ECO:0000256" key="2">
    <source>
        <dbReference type="ARBA" id="ARBA00022792"/>
    </source>
</evidence>
<comment type="caution">
    <text evidence="7">The sequence shown here is derived from an EMBL/GenBank/DDBJ whole genome shotgun (WGS) entry which is preliminary data.</text>
</comment>
<evidence type="ECO:0000256" key="5">
    <source>
        <dbReference type="RuleBase" id="RU367043"/>
    </source>
</evidence>
<feature type="domain" description="Tim10-like" evidence="6">
    <location>
        <begin position="15"/>
        <end position="78"/>
    </location>
</feature>
<keyword evidence="5" id="KW-0813">Transport</keyword>
<evidence type="ECO:0000256" key="1">
    <source>
        <dbReference type="ARBA" id="ARBA00006720"/>
    </source>
</evidence>
<keyword evidence="2 5" id="KW-0472">Membrane</keyword>
<sequence length="88" mass="10111">MSHQFDEETKKELAKFLEGQQAEAQVYSTVHNLTQLCWDKCITGAPSSRFSRYEESCLANCVGAFLDTTKHIVNRIEEQRKNNNNESL</sequence>
<evidence type="ECO:0000256" key="3">
    <source>
        <dbReference type="ARBA" id="ARBA00022927"/>
    </source>
</evidence>
<comment type="function">
    <text evidence="5">Mitochondrial intermembrane chaperone that participates in the import and insertion of some multi-pass transmembrane proteins into the mitochondrial inner membrane. Also required for the transfer of beta-barrel precursors from the TOM complex to the sorting and assembly machinery (SAM complex) of the outer membrane. Acts as a chaperone-like protein that protects the hydrophobic precursors from aggregation and guide them through the mitochondrial intermembrane space.</text>
</comment>
<dbReference type="Pfam" id="PF02953">
    <property type="entry name" value="zf-Tim10_DDP"/>
    <property type="match status" value="1"/>
</dbReference>
<evidence type="ECO:0000313" key="7">
    <source>
        <dbReference type="EMBL" id="KAF7306684.1"/>
    </source>
</evidence>
<dbReference type="GO" id="GO:0005743">
    <property type="term" value="C:mitochondrial inner membrane"/>
    <property type="evidence" value="ECO:0007669"/>
    <property type="project" value="UniProtKB-SubCell"/>
</dbReference>
<protein>
    <recommendedName>
        <fullName evidence="5">Mitochondrial import inner membrane translocase subunit</fullName>
    </recommendedName>
</protein>
<keyword evidence="8" id="KW-1185">Reference proteome</keyword>
<dbReference type="SUPFAM" id="SSF144122">
    <property type="entry name" value="Tim10-like"/>
    <property type="match status" value="1"/>
</dbReference>
<dbReference type="RefSeq" id="XP_037221703.1">
    <property type="nucleotide sequence ID" value="XM_037361411.1"/>
</dbReference>
<name>A0A8H6WBT9_9AGAR</name>
<keyword evidence="3 5" id="KW-0653">Protein transport</keyword>
<gene>
    <name evidence="7" type="ORF">MIND_00460100</name>
</gene>
<organism evidence="7 8">
    <name type="scientific">Mycena indigotica</name>
    <dbReference type="NCBI Taxonomy" id="2126181"/>
    <lineage>
        <taxon>Eukaryota</taxon>
        <taxon>Fungi</taxon>
        <taxon>Dikarya</taxon>
        <taxon>Basidiomycota</taxon>
        <taxon>Agaricomycotina</taxon>
        <taxon>Agaricomycetes</taxon>
        <taxon>Agaricomycetidae</taxon>
        <taxon>Agaricales</taxon>
        <taxon>Marasmiineae</taxon>
        <taxon>Mycenaceae</taxon>
        <taxon>Mycena</taxon>
    </lineage>
</organism>
<keyword evidence="5" id="KW-0143">Chaperone</keyword>
<keyword evidence="5" id="KW-0496">Mitochondrion</keyword>
<dbReference type="GO" id="GO:0015031">
    <property type="term" value="P:protein transport"/>
    <property type="evidence" value="ECO:0007669"/>
    <property type="project" value="UniProtKB-KW"/>
</dbReference>
<comment type="subcellular location">
    <subcellularLocation>
        <location evidence="5">Mitochondrion inner membrane</location>
        <topology evidence="5">Peripheral membrane protein</topology>
        <orientation evidence="5">Intermembrane side</orientation>
    </subcellularLocation>
</comment>
<comment type="domain">
    <text evidence="5">The twin CX3C motif contains 4 conserved Cys residues that form 2 disulfide bonds in the mitochondrial intermembrane space.</text>
</comment>
<dbReference type="AlphaFoldDB" id="A0A8H6WBT9"/>